<evidence type="ECO:0000256" key="2">
    <source>
        <dbReference type="PROSITE-ProRule" id="PRU00169"/>
    </source>
</evidence>
<dbReference type="Pfam" id="PF13581">
    <property type="entry name" value="HATPase_c_2"/>
    <property type="match status" value="1"/>
</dbReference>
<sequence length="563" mass="61936">MPMRLSILIAEDSPVDRMLLSTIVAKQGHRVLTAADGQEAVELFQEERPQLVLMDALMPVMDGFEAARRIKQLAGDELVPIIFLTSLTEHEALVSCLEAGGDDFIAKPYNPIILEAKIQAMHRLRRLQATVLEQRDLIARRNQQLLDEHRAAKAIFDKVAHAGCLSAPTIRFRQSPQALFNGDLLLAAQAPAGQMFVLLGDFTGHGLPAAIGAMPLAETFYGMAAKGYSSTDILREMNAKLKQILPVEMFCCATLLDIDPKQGSLRVWNGGLPDGYLIGADGRRTALVSRHLPLGVVSPAALDNKFEHYPLAPGDRLLLLSDGVVESRNANDELFGEQRLLATLDANDDPARLFGEIEQALLDFHGQQHDDLSLVEVVVSPEVITMPSIAPATAHRSRPMDWSIRLELRADSLRSGNPLPSLLQILLQVNQLRSRVGEIYTVLGELYSNALEHGVLGLDSSLKCDADGFKHYYDLRQQRLQALVDGHVHLQLNIKTSPHGGRLRIGISDSGSGFDVSRALQAQFGSDRFSGRGLHLVRQLSDRFDWQSDGRGLSVEFAWQAEA</sequence>
<dbReference type="PROSITE" id="PS50110">
    <property type="entry name" value="RESPONSE_REGULATORY"/>
    <property type="match status" value="1"/>
</dbReference>
<evidence type="ECO:0000256" key="1">
    <source>
        <dbReference type="ARBA" id="ARBA00022801"/>
    </source>
</evidence>
<dbReference type="GO" id="GO:0016791">
    <property type="term" value="F:phosphatase activity"/>
    <property type="evidence" value="ECO:0007669"/>
    <property type="project" value="TreeGrafter"/>
</dbReference>
<dbReference type="Proteomes" id="UP001138989">
    <property type="component" value="Unassembled WGS sequence"/>
</dbReference>
<dbReference type="RefSeq" id="WP_180982734.1">
    <property type="nucleotide sequence ID" value="NZ_CP090366.1"/>
</dbReference>
<dbReference type="PANTHER" id="PTHR43156">
    <property type="entry name" value="STAGE II SPORULATION PROTEIN E-RELATED"/>
    <property type="match status" value="1"/>
</dbReference>
<dbReference type="Gene3D" id="3.30.565.10">
    <property type="entry name" value="Histidine kinase-like ATPase, C-terminal domain"/>
    <property type="match status" value="1"/>
</dbReference>
<dbReference type="SUPFAM" id="SSF52172">
    <property type="entry name" value="CheY-like"/>
    <property type="match status" value="1"/>
</dbReference>
<dbReference type="PANTHER" id="PTHR43156:SF2">
    <property type="entry name" value="STAGE II SPORULATION PROTEIN E"/>
    <property type="match status" value="1"/>
</dbReference>
<dbReference type="InterPro" id="IPR052016">
    <property type="entry name" value="Bact_Sigma-Reg"/>
</dbReference>
<accession>A0A9X1N5M1</accession>
<dbReference type="EMBL" id="JAINWF010000007">
    <property type="protein sequence ID" value="MCD1608689.1"/>
    <property type="molecule type" value="Genomic_DNA"/>
</dbReference>
<dbReference type="Gene3D" id="3.60.40.10">
    <property type="entry name" value="PPM-type phosphatase domain"/>
    <property type="match status" value="1"/>
</dbReference>
<organism evidence="4 5">
    <name type="scientific">Stutzerimonas kunmingensis</name>
    <dbReference type="NCBI Taxonomy" id="1211807"/>
    <lineage>
        <taxon>Bacteria</taxon>
        <taxon>Pseudomonadati</taxon>
        <taxon>Pseudomonadota</taxon>
        <taxon>Gammaproteobacteria</taxon>
        <taxon>Pseudomonadales</taxon>
        <taxon>Pseudomonadaceae</taxon>
        <taxon>Stutzerimonas</taxon>
    </lineage>
</organism>
<evidence type="ECO:0000313" key="5">
    <source>
        <dbReference type="Proteomes" id="UP001138989"/>
    </source>
</evidence>
<reference evidence="4" key="1">
    <citation type="submission" date="2021-08" db="EMBL/GenBank/DDBJ databases">
        <title>Isolation and characterization of neutrophilic mixotrophic iron-oxidizing bacteria from deep-sea hydrothermal vents.</title>
        <authorList>
            <person name="He Y."/>
        </authorList>
    </citation>
    <scope>NUCLEOTIDE SEQUENCE</scope>
    <source>
        <strain evidence="4">IOP_13</strain>
    </source>
</reference>
<feature type="domain" description="Response regulatory" evidence="3">
    <location>
        <begin position="6"/>
        <end position="122"/>
    </location>
</feature>
<dbReference type="Pfam" id="PF07228">
    <property type="entry name" value="SpoIIE"/>
    <property type="match status" value="1"/>
</dbReference>
<dbReference type="SUPFAM" id="SSF55874">
    <property type="entry name" value="ATPase domain of HSP90 chaperone/DNA topoisomerase II/histidine kinase"/>
    <property type="match status" value="1"/>
</dbReference>
<dbReference type="InterPro" id="IPR011006">
    <property type="entry name" value="CheY-like_superfamily"/>
</dbReference>
<keyword evidence="1" id="KW-0378">Hydrolase</keyword>
<proteinExistence type="predicted"/>
<keyword evidence="5" id="KW-1185">Reference proteome</keyword>
<dbReference type="InterPro" id="IPR036457">
    <property type="entry name" value="PPM-type-like_dom_sf"/>
</dbReference>
<dbReference type="InterPro" id="IPR036890">
    <property type="entry name" value="HATPase_C_sf"/>
</dbReference>
<evidence type="ECO:0000313" key="4">
    <source>
        <dbReference type="EMBL" id="MCD1608689.1"/>
    </source>
</evidence>
<dbReference type="InterPro" id="IPR003594">
    <property type="entry name" value="HATPase_dom"/>
</dbReference>
<dbReference type="AlphaFoldDB" id="A0A9X1N5M1"/>
<dbReference type="InterPro" id="IPR001789">
    <property type="entry name" value="Sig_transdc_resp-reg_receiver"/>
</dbReference>
<feature type="modified residue" description="4-aspartylphosphate" evidence="2">
    <location>
        <position position="55"/>
    </location>
</feature>
<comment type="caution">
    <text evidence="4">The sequence shown here is derived from an EMBL/GenBank/DDBJ whole genome shotgun (WGS) entry which is preliminary data.</text>
</comment>
<dbReference type="InterPro" id="IPR001932">
    <property type="entry name" value="PPM-type_phosphatase-like_dom"/>
</dbReference>
<evidence type="ECO:0000259" key="3">
    <source>
        <dbReference type="PROSITE" id="PS50110"/>
    </source>
</evidence>
<keyword evidence="2" id="KW-0597">Phosphoprotein</keyword>
<dbReference type="SMART" id="SM00448">
    <property type="entry name" value="REC"/>
    <property type="match status" value="1"/>
</dbReference>
<name>A0A9X1N5M1_9GAMM</name>
<dbReference type="CDD" id="cd16936">
    <property type="entry name" value="HATPase_RsbW-like"/>
    <property type="match status" value="1"/>
</dbReference>
<dbReference type="GO" id="GO:0000160">
    <property type="term" value="P:phosphorelay signal transduction system"/>
    <property type="evidence" value="ECO:0007669"/>
    <property type="project" value="InterPro"/>
</dbReference>
<dbReference type="Gene3D" id="3.40.50.2300">
    <property type="match status" value="1"/>
</dbReference>
<dbReference type="Pfam" id="PF00072">
    <property type="entry name" value="Response_reg"/>
    <property type="match status" value="1"/>
</dbReference>
<protein>
    <submittedName>
        <fullName evidence="4">Fused response regulator/phosphatase</fullName>
    </submittedName>
</protein>
<dbReference type="SUPFAM" id="SSF81606">
    <property type="entry name" value="PP2C-like"/>
    <property type="match status" value="1"/>
</dbReference>
<gene>
    <name evidence="4" type="ORF">K7H17_12510</name>
</gene>
<dbReference type="SMART" id="SM00331">
    <property type="entry name" value="PP2C_SIG"/>
    <property type="match status" value="1"/>
</dbReference>